<dbReference type="OrthoDB" id="823504at2759"/>
<dbReference type="PANTHER" id="PTHR11475">
    <property type="entry name" value="OXIDASE/PEROXIDASE"/>
    <property type="match status" value="1"/>
</dbReference>
<dbReference type="EMBL" id="KB201977">
    <property type="protein sequence ID" value="ESO93058.1"/>
    <property type="molecule type" value="Genomic_DNA"/>
</dbReference>
<dbReference type="GO" id="GO:0006979">
    <property type="term" value="P:response to oxidative stress"/>
    <property type="evidence" value="ECO:0007669"/>
    <property type="project" value="InterPro"/>
</dbReference>
<organism evidence="4 5">
    <name type="scientific">Lottia gigantea</name>
    <name type="common">Giant owl limpet</name>
    <dbReference type="NCBI Taxonomy" id="225164"/>
    <lineage>
        <taxon>Eukaryota</taxon>
        <taxon>Metazoa</taxon>
        <taxon>Spiralia</taxon>
        <taxon>Lophotrochozoa</taxon>
        <taxon>Mollusca</taxon>
        <taxon>Gastropoda</taxon>
        <taxon>Patellogastropoda</taxon>
        <taxon>Lottioidea</taxon>
        <taxon>Lottiidae</taxon>
        <taxon>Lottia</taxon>
    </lineage>
</organism>
<evidence type="ECO:0000256" key="1">
    <source>
        <dbReference type="ARBA" id="ARBA00004613"/>
    </source>
</evidence>
<reference evidence="4 5" key="1">
    <citation type="journal article" date="2013" name="Nature">
        <title>Insights into bilaterian evolution from three spiralian genomes.</title>
        <authorList>
            <person name="Simakov O."/>
            <person name="Marletaz F."/>
            <person name="Cho S.J."/>
            <person name="Edsinger-Gonzales E."/>
            <person name="Havlak P."/>
            <person name="Hellsten U."/>
            <person name="Kuo D.H."/>
            <person name="Larsson T."/>
            <person name="Lv J."/>
            <person name="Arendt D."/>
            <person name="Savage R."/>
            <person name="Osoegawa K."/>
            <person name="de Jong P."/>
            <person name="Grimwood J."/>
            <person name="Chapman J.A."/>
            <person name="Shapiro H."/>
            <person name="Aerts A."/>
            <person name="Otillar R.P."/>
            <person name="Terry A.Y."/>
            <person name="Boore J.L."/>
            <person name="Grigoriev I.V."/>
            <person name="Lindberg D.R."/>
            <person name="Seaver E.C."/>
            <person name="Weisblat D.A."/>
            <person name="Putnam N.H."/>
            <person name="Rokhsar D.S."/>
        </authorList>
    </citation>
    <scope>NUCLEOTIDE SEQUENCE [LARGE SCALE GENOMIC DNA]</scope>
</reference>
<dbReference type="GO" id="GO:0004601">
    <property type="term" value="F:peroxidase activity"/>
    <property type="evidence" value="ECO:0007669"/>
    <property type="project" value="InterPro"/>
</dbReference>
<dbReference type="Pfam" id="PF03098">
    <property type="entry name" value="An_peroxidase"/>
    <property type="match status" value="1"/>
</dbReference>
<dbReference type="AlphaFoldDB" id="V3ZNV4"/>
<feature type="non-terminal residue" evidence="4">
    <location>
        <position position="1"/>
    </location>
</feature>
<dbReference type="HOGENOM" id="CLU_167288_0_0_1"/>
<dbReference type="InterPro" id="IPR019791">
    <property type="entry name" value="Haem_peroxidase_animal"/>
</dbReference>
<comment type="subcellular location">
    <subcellularLocation>
        <location evidence="1">Secreted</location>
    </subcellularLocation>
</comment>
<dbReference type="InterPro" id="IPR010255">
    <property type="entry name" value="Haem_peroxidase_sf"/>
</dbReference>
<evidence type="ECO:0000313" key="5">
    <source>
        <dbReference type="Proteomes" id="UP000030746"/>
    </source>
</evidence>
<gene>
    <name evidence="4" type="ORF">LOTGIDRAFT_99852</name>
</gene>
<dbReference type="GeneID" id="20253316"/>
<evidence type="ECO:0000313" key="4">
    <source>
        <dbReference type="EMBL" id="ESO93058.1"/>
    </source>
</evidence>
<evidence type="ECO:0000256" key="3">
    <source>
        <dbReference type="ARBA" id="ARBA00023180"/>
    </source>
</evidence>
<evidence type="ECO:0000256" key="2">
    <source>
        <dbReference type="ARBA" id="ARBA00022525"/>
    </source>
</evidence>
<dbReference type="STRING" id="225164.V3ZNV4"/>
<dbReference type="PROSITE" id="PS50292">
    <property type="entry name" value="PEROXIDASE_3"/>
    <property type="match status" value="1"/>
</dbReference>
<protein>
    <recommendedName>
        <fullName evidence="6">Peroxidase</fullName>
    </recommendedName>
</protein>
<name>V3ZNV4_LOTGI</name>
<dbReference type="KEGG" id="lgi:LOTGIDRAFT_99852"/>
<dbReference type="OMA" id="SCINGIH"/>
<dbReference type="GO" id="GO:0020037">
    <property type="term" value="F:heme binding"/>
    <property type="evidence" value="ECO:0007669"/>
    <property type="project" value="InterPro"/>
</dbReference>
<accession>V3ZNV4</accession>
<dbReference type="PANTHER" id="PTHR11475:SF4">
    <property type="entry name" value="CHORION PEROXIDASE"/>
    <property type="match status" value="1"/>
</dbReference>
<keyword evidence="3" id="KW-0325">Glycoprotein</keyword>
<evidence type="ECO:0008006" key="6">
    <source>
        <dbReference type="Google" id="ProtNLM"/>
    </source>
</evidence>
<dbReference type="Gene3D" id="1.10.640.10">
    <property type="entry name" value="Haem peroxidase domain superfamily, animal type"/>
    <property type="match status" value="1"/>
</dbReference>
<sequence length="95" mass="10851">FDEVASIIQRGRDHGVPPYNWFRQFCGLPIVRSFNSRVFGDAGPYLRKVYKSVDDIDIYTGAMSEPNLPGSLLGETFSCIFARQFRDLKFGDSFF</sequence>
<keyword evidence="5" id="KW-1185">Reference proteome</keyword>
<keyword evidence="2" id="KW-0964">Secreted</keyword>
<dbReference type="GO" id="GO:0005576">
    <property type="term" value="C:extracellular region"/>
    <property type="evidence" value="ECO:0007669"/>
    <property type="project" value="UniProtKB-SubCell"/>
</dbReference>
<dbReference type="RefSeq" id="XP_009056266.1">
    <property type="nucleotide sequence ID" value="XM_009058018.1"/>
</dbReference>
<dbReference type="Proteomes" id="UP000030746">
    <property type="component" value="Unassembled WGS sequence"/>
</dbReference>
<dbReference type="SUPFAM" id="SSF48113">
    <property type="entry name" value="Heme-dependent peroxidases"/>
    <property type="match status" value="1"/>
</dbReference>
<feature type="non-terminal residue" evidence="4">
    <location>
        <position position="95"/>
    </location>
</feature>
<proteinExistence type="predicted"/>
<dbReference type="InterPro" id="IPR037120">
    <property type="entry name" value="Haem_peroxidase_sf_animal"/>
</dbReference>
<dbReference type="CTD" id="20253316"/>